<name>A0A0F8ZNB8_9ZZZZ</name>
<dbReference type="Pfam" id="PF14348">
    <property type="entry name" value="DtrJ-like"/>
    <property type="match status" value="1"/>
</dbReference>
<reference evidence="2" key="1">
    <citation type="journal article" date="2015" name="Nature">
        <title>Complex archaea that bridge the gap between prokaryotes and eukaryotes.</title>
        <authorList>
            <person name="Spang A."/>
            <person name="Saw J.H."/>
            <person name="Jorgensen S.L."/>
            <person name="Zaremba-Niedzwiedzka K."/>
            <person name="Martijn J."/>
            <person name="Lind A.E."/>
            <person name="van Eijk R."/>
            <person name="Schleper C."/>
            <person name="Guy L."/>
            <person name="Ettema T.J."/>
        </authorList>
    </citation>
    <scope>NUCLEOTIDE SEQUENCE</scope>
</reference>
<comment type="caution">
    <text evidence="2">The sequence shown here is derived from an EMBL/GenBank/DDBJ whole genome shotgun (WGS) entry which is preliminary data.</text>
</comment>
<gene>
    <name evidence="2" type="ORF">LCGC14_2752870</name>
</gene>
<proteinExistence type="predicted"/>
<feature type="transmembrane region" description="Helical" evidence="1">
    <location>
        <begin position="104"/>
        <end position="123"/>
    </location>
</feature>
<organism evidence="2">
    <name type="scientific">marine sediment metagenome</name>
    <dbReference type="NCBI Taxonomy" id="412755"/>
    <lineage>
        <taxon>unclassified sequences</taxon>
        <taxon>metagenomes</taxon>
        <taxon>ecological metagenomes</taxon>
    </lineage>
</organism>
<evidence type="ECO:0000256" key="1">
    <source>
        <dbReference type="SAM" id="Phobius"/>
    </source>
</evidence>
<accession>A0A0F8ZNB8</accession>
<dbReference type="InterPro" id="IPR022266">
    <property type="entry name" value="DtrJ-like"/>
</dbReference>
<dbReference type="AlphaFoldDB" id="A0A0F8ZNB8"/>
<feature type="transmembrane region" description="Helical" evidence="1">
    <location>
        <begin position="168"/>
        <end position="186"/>
    </location>
</feature>
<sequence>MLPLSNDETVIGLTAKLSLLYMFIFVAVIVFANPVWMKGQIAEEIQGFIKWSGDEAGEDVAGRAQMWYIKGIKETGIESTINNFIVFDIEEESNAGLRNMGGSFYYAIATSMETFWLMVYQSFFRLSVMLYWSGFLICVFGAALVDGLTQRNIKQYNFGWSSVNVFRMTTKVVVFVPFAFLTYLSIPVIPDYAHLVPPALMLILSIASYYMVSNMQKVF</sequence>
<feature type="transmembrane region" description="Helical" evidence="1">
    <location>
        <begin position="20"/>
        <end position="37"/>
    </location>
</feature>
<keyword evidence="1" id="KW-0812">Transmembrane</keyword>
<feature type="transmembrane region" description="Helical" evidence="1">
    <location>
        <begin position="192"/>
        <end position="212"/>
    </location>
</feature>
<dbReference type="EMBL" id="LAZR01050385">
    <property type="protein sequence ID" value="KKK87475.1"/>
    <property type="molecule type" value="Genomic_DNA"/>
</dbReference>
<keyword evidence="1" id="KW-0472">Membrane</keyword>
<evidence type="ECO:0008006" key="3">
    <source>
        <dbReference type="Google" id="ProtNLM"/>
    </source>
</evidence>
<protein>
    <recommendedName>
        <fullName evidence="3">DUF4400 domain-containing protein</fullName>
    </recommendedName>
</protein>
<feature type="transmembrane region" description="Helical" evidence="1">
    <location>
        <begin position="129"/>
        <end position="148"/>
    </location>
</feature>
<evidence type="ECO:0000313" key="2">
    <source>
        <dbReference type="EMBL" id="KKK87475.1"/>
    </source>
</evidence>
<keyword evidence="1" id="KW-1133">Transmembrane helix</keyword>